<reference evidence="1 2" key="1">
    <citation type="submission" date="2021-01" db="EMBL/GenBank/DDBJ databases">
        <title>Sequencing the genomes of 1000 actinobacteria strains.</title>
        <authorList>
            <person name="Klenk H.-P."/>
        </authorList>
    </citation>
    <scope>NUCLEOTIDE SEQUENCE [LARGE SCALE GENOMIC DNA]</scope>
    <source>
        <strain evidence="1 2">DSM 46000</strain>
    </source>
</reference>
<proteinExistence type="predicted"/>
<evidence type="ECO:0000313" key="1">
    <source>
        <dbReference type="EMBL" id="MBM7478954.1"/>
    </source>
</evidence>
<dbReference type="RefSeq" id="WP_205306968.1">
    <property type="nucleotide sequence ID" value="NZ_BAAAVF010000009.1"/>
</dbReference>
<accession>A0ABS2LFR4</accession>
<dbReference type="EMBL" id="JAFBBO010000001">
    <property type="protein sequence ID" value="MBM7478954.1"/>
    <property type="molecule type" value="Genomic_DNA"/>
</dbReference>
<comment type="caution">
    <text evidence="1">The sequence shown here is derived from an EMBL/GenBank/DDBJ whole genome shotgun (WGS) entry which is preliminary data.</text>
</comment>
<keyword evidence="2" id="KW-1185">Reference proteome</keyword>
<name>A0ABS2LFR4_9CELL</name>
<gene>
    <name evidence="1" type="ORF">JOD49_001874</name>
</gene>
<protein>
    <recommendedName>
        <fullName evidence="3">Circularly permuted ATP-grasp superfamily protein</fullName>
    </recommendedName>
</protein>
<dbReference type="Proteomes" id="UP000698059">
    <property type="component" value="Unassembled WGS sequence"/>
</dbReference>
<evidence type="ECO:0000313" key="2">
    <source>
        <dbReference type="Proteomes" id="UP000698059"/>
    </source>
</evidence>
<evidence type="ECO:0008006" key="3">
    <source>
        <dbReference type="Google" id="ProtNLM"/>
    </source>
</evidence>
<organism evidence="1 2">
    <name type="scientific">Oerskovia jenensis</name>
    <dbReference type="NCBI Taxonomy" id="162169"/>
    <lineage>
        <taxon>Bacteria</taxon>
        <taxon>Bacillati</taxon>
        <taxon>Actinomycetota</taxon>
        <taxon>Actinomycetes</taxon>
        <taxon>Micrococcales</taxon>
        <taxon>Cellulomonadaceae</taxon>
        <taxon>Oerskovia</taxon>
    </lineage>
</organism>
<sequence>MTDARTLERPLTKVAENAPTRALTRDNVTLNPQRPEYDRFRAWFTRPLLGRPAVLDAEETASLAEDLPALLRLLQELPKRLFDGDETAFARALGWDGELATAALELLSGPPMPVGRADLVKSPNGFQVVEFNTSSSLGSFEFGELCRAVLADPAFAGAAGRLGLTYRDPMALLADTLLKLTGRDPDDPPVVALVGWLTEPFIVDASLFTGLLQDLGFTVVAGKLSDLEIRTDGVHLQGVRVDVVYRTFLLKTLAEGEHSADALRPLAHAVARGDVFLFSPLNSDLFGSKACFAMLSDEENKHAFSPAELGVIDRLVPWTRSMTGADQRACDGTGSLAEHVMRERRELVLKPSIGHAGRGVVAGWMTEDDEWAQLVRTAVLGGYVVQRRVPSVAERFPLLDPTDNEHRSAGCFLHWGLFVTDAGLSGGFVKGVLDREQDIRYLGDGSHVGCIFHAPVDETRRI</sequence>
<dbReference type="SUPFAM" id="SSF56059">
    <property type="entry name" value="Glutathione synthetase ATP-binding domain-like"/>
    <property type="match status" value="1"/>
</dbReference>